<gene>
    <name evidence="1" type="ORF">BmR1_04g08680</name>
</gene>
<dbReference type="Proteomes" id="UP000002899">
    <property type="component" value="Chromosome IV"/>
</dbReference>
<dbReference type="AlphaFoldDB" id="I7J9J7"/>
<evidence type="ECO:0000313" key="1">
    <source>
        <dbReference type="EMBL" id="CCF75913.1"/>
    </source>
</evidence>
<name>I7J9J7_BABMR</name>
<reference evidence="1 2" key="3">
    <citation type="journal article" date="2016" name="Sci. Rep.">
        <title>Genome-wide diversity and gene expression profiling of Babesia microti isolates identify polymorphic genes that mediate host-pathogen interactions.</title>
        <authorList>
            <person name="Silva J.C."/>
            <person name="Cornillot E."/>
            <person name="McCracken C."/>
            <person name="Usmani-Brown S."/>
            <person name="Dwivedi A."/>
            <person name="Ifeonu O.O."/>
            <person name="Crabtree J."/>
            <person name="Gotia H.T."/>
            <person name="Virji A.Z."/>
            <person name="Reynes C."/>
            <person name="Colinge J."/>
            <person name="Kumar V."/>
            <person name="Lawres L."/>
            <person name="Pazzi J.E."/>
            <person name="Pablo J.V."/>
            <person name="Hung C."/>
            <person name="Brancato J."/>
            <person name="Kumari P."/>
            <person name="Orvis J."/>
            <person name="Tretina K."/>
            <person name="Chibucos M."/>
            <person name="Ott S."/>
            <person name="Sadzewicz L."/>
            <person name="Sengamalay N."/>
            <person name="Shetty A.C."/>
            <person name="Su Q."/>
            <person name="Tallon L."/>
            <person name="Fraser C.M."/>
            <person name="Frutos R."/>
            <person name="Molina D.M."/>
            <person name="Krause P.J."/>
            <person name="Ben Mamoun C."/>
        </authorList>
    </citation>
    <scope>NUCLEOTIDE SEQUENCE [LARGE SCALE GENOMIC DNA]</scope>
    <source>
        <strain evidence="1 2">RI</strain>
    </source>
</reference>
<proteinExistence type="predicted"/>
<dbReference type="KEGG" id="bmic:BmR1_04g08680"/>
<evidence type="ECO:0000313" key="2">
    <source>
        <dbReference type="Proteomes" id="UP000002899"/>
    </source>
</evidence>
<dbReference type="RefSeq" id="XP_012650321.1">
    <property type="nucleotide sequence ID" value="XM_012794867.1"/>
</dbReference>
<organism evidence="1 2">
    <name type="scientific">Babesia microti (strain RI)</name>
    <dbReference type="NCBI Taxonomy" id="1133968"/>
    <lineage>
        <taxon>Eukaryota</taxon>
        <taxon>Sar</taxon>
        <taxon>Alveolata</taxon>
        <taxon>Apicomplexa</taxon>
        <taxon>Aconoidasida</taxon>
        <taxon>Piroplasmida</taxon>
        <taxon>Babesiidae</taxon>
        <taxon>Babesia</taxon>
    </lineage>
</organism>
<protein>
    <submittedName>
        <fullName evidence="1">Uncharacterized protein</fullName>
    </submittedName>
</protein>
<sequence length="258" mass="29769">MDGFKDTLCRIDEKNVENLSQIKNALVEILKRHYNDNIDTLDLCKPFKEFRLNEIYKLQGEKIELLKKIKKRKLNKSEEELVRRLMSEVQEYEGGYSLKDKAKATRDIAKLLKKQLQRDNSISSLNTNFSFQESPNHLKLPAVNPGSINSDQRKHHSIDYSKTIRPGICAVPQGPTSKALNAIPSLSQMQTTDTFPHPKLPTMSLVKSHPHHNSHMYANEQSRRVPYPCINIERSKFPMERSPIPPIPDNSFPYIHLK</sequence>
<dbReference type="EMBL" id="LN871599">
    <property type="protein sequence ID" value="CCF75913.1"/>
    <property type="molecule type" value="Genomic_DNA"/>
</dbReference>
<keyword evidence="2" id="KW-1185">Reference proteome</keyword>
<reference evidence="1 2" key="1">
    <citation type="journal article" date="2012" name="Nucleic Acids Res.">
        <title>Sequencing of the smallest Apicomplexan genome from the human pathogen Babesia microti.</title>
        <authorList>
            <person name="Cornillot E."/>
            <person name="Hadj-Kaddour K."/>
            <person name="Dassouli A."/>
            <person name="Noel B."/>
            <person name="Ranwez V."/>
            <person name="Vacherie B."/>
            <person name="Augagneur Y."/>
            <person name="Bres V."/>
            <person name="Duclos A."/>
            <person name="Randazzo S."/>
            <person name="Carcy B."/>
            <person name="Debierre-Grockiego F."/>
            <person name="Delbecq S."/>
            <person name="Moubri-Menage K."/>
            <person name="Shams-Eldin H."/>
            <person name="Usmani-Brown S."/>
            <person name="Bringaud F."/>
            <person name="Wincker P."/>
            <person name="Vivares C.P."/>
            <person name="Schwarz R.T."/>
            <person name="Schetters T.P."/>
            <person name="Krause P.J."/>
            <person name="Gorenflot A."/>
            <person name="Berry V."/>
            <person name="Barbe V."/>
            <person name="Ben Mamoun C."/>
        </authorList>
    </citation>
    <scope>NUCLEOTIDE SEQUENCE [LARGE SCALE GENOMIC DNA]</scope>
    <source>
        <strain evidence="1 2">RI</strain>
    </source>
</reference>
<accession>I7J9J7</accession>
<dbReference type="VEuPathDB" id="PiroplasmaDB:BmR1_04g08680"/>
<reference evidence="1 2" key="2">
    <citation type="journal article" date="2013" name="PLoS ONE">
        <title>Whole genome mapping and re-organization of the nuclear and mitochondrial genomes of Babesia microti isolates.</title>
        <authorList>
            <person name="Cornillot E."/>
            <person name="Dassouli A."/>
            <person name="Garg A."/>
            <person name="Pachikara N."/>
            <person name="Randazzo S."/>
            <person name="Depoix D."/>
            <person name="Carcy B."/>
            <person name="Delbecq S."/>
            <person name="Frutos R."/>
            <person name="Silva J.C."/>
            <person name="Sutton R."/>
            <person name="Krause P.J."/>
            <person name="Mamoun C.B."/>
        </authorList>
    </citation>
    <scope>NUCLEOTIDE SEQUENCE [LARGE SCALE GENOMIC DNA]</scope>
    <source>
        <strain evidence="1 2">RI</strain>
    </source>
</reference>
<dbReference type="GeneID" id="24426366"/>